<accession>A0AAE0GE45</accession>
<dbReference type="AlphaFoldDB" id="A0AAE0GE45"/>
<evidence type="ECO:0000256" key="1">
    <source>
        <dbReference type="SAM" id="SignalP"/>
    </source>
</evidence>
<dbReference type="EMBL" id="LGRX02006590">
    <property type="protein sequence ID" value="KAK3276352.1"/>
    <property type="molecule type" value="Genomic_DNA"/>
</dbReference>
<keyword evidence="3" id="KW-1185">Reference proteome</keyword>
<comment type="caution">
    <text evidence="2">The sequence shown here is derived from an EMBL/GenBank/DDBJ whole genome shotgun (WGS) entry which is preliminary data.</text>
</comment>
<reference evidence="2 3" key="1">
    <citation type="journal article" date="2015" name="Genome Biol. Evol.">
        <title>Comparative Genomics of a Bacterivorous Green Alga Reveals Evolutionary Causalities and Consequences of Phago-Mixotrophic Mode of Nutrition.</title>
        <authorList>
            <person name="Burns J.A."/>
            <person name="Paasch A."/>
            <person name="Narechania A."/>
            <person name="Kim E."/>
        </authorList>
    </citation>
    <scope>NUCLEOTIDE SEQUENCE [LARGE SCALE GENOMIC DNA]</scope>
    <source>
        <strain evidence="2 3">PLY_AMNH</strain>
    </source>
</reference>
<gene>
    <name evidence="2" type="ORF">CYMTET_15565</name>
</gene>
<feature type="chain" id="PRO_5042104575" evidence="1">
    <location>
        <begin position="25"/>
        <end position="93"/>
    </location>
</feature>
<sequence>MKLPIWPSSFPALVLLISFPEIHGQYASPFKLEQGLKEAGSPQHASYTADARVHDGLFEDSEEDGKADHMSEASPARRAVLAASATVATIARR</sequence>
<proteinExistence type="predicted"/>
<name>A0AAE0GE45_9CHLO</name>
<protein>
    <submittedName>
        <fullName evidence="2">Uncharacterized protein</fullName>
    </submittedName>
</protein>
<feature type="signal peptide" evidence="1">
    <location>
        <begin position="1"/>
        <end position="24"/>
    </location>
</feature>
<evidence type="ECO:0000313" key="2">
    <source>
        <dbReference type="EMBL" id="KAK3276352.1"/>
    </source>
</evidence>
<dbReference type="Proteomes" id="UP001190700">
    <property type="component" value="Unassembled WGS sequence"/>
</dbReference>
<keyword evidence="1" id="KW-0732">Signal</keyword>
<organism evidence="2 3">
    <name type="scientific">Cymbomonas tetramitiformis</name>
    <dbReference type="NCBI Taxonomy" id="36881"/>
    <lineage>
        <taxon>Eukaryota</taxon>
        <taxon>Viridiplantae</taxon>
        <taxon>Chlorophyta</taxon>
        <taxon>Pyramimonadophyceae</taxon>
        <taxon>Pyramimonadales</taxon>
        <taxon>Pyramimonadaceae</taxon>
        <taxon>Cymbomonas</taxon>
    </lineage>
</organism>
<evidence type="ECO:0000313" key="3">
    <source>
        <dbReference type="Proteomes" id="UP001190700"/>
    </source>
</evidence>